<evidence type="ECO:0000313" key="2">
    <source>
        <dbReference type="EMBL" id="MBD7943206.1"/>
    </source>
</evidence>
<sequence length="212" mass="24054">MSNKIKQEMSKIEIPKEISERSKLGISKVKSERGKPKFKRSFIIAPAIVASLAIGIFTSSYFTNDSVPENPIIKTMEYSSSFDLSDTPRLIGWADNVFIGKVIKQSGTKSLGGIPETQFEVEVTDNIKGDLEETIIVNQQGGYTKEELILVENDPLLKEGQLYLFVTKYLQEENWYTLVPVYGDILINNNDEKNNLIQEYKIEYENEIPFGN</sequence>
<dbReference type="Proteomes" id="UP000640786">
    <property type="component" value="Unassembled WGS sequence"/>
</dbReference>
<evidence type="ECO:0008006" key="4">
    <source>
        <dbReference type="Google" id="ProtNLM"/>
    </source>
</evidence>
<keyword evidence="1" id="KW-0472">Membrane</keyword>
<dbReference type="RefSeq" id="WP_144537285.1">
    <property type="nucleotide sequence ID" value="NZ_JACSQO010000001.1"/>
</dbReference>
<keyword evidence="1" id="KW-1133">Transmembrane helix</keyword>
<gene>
    <name evidence="2" type="ORF">H9650_03665</name>
</gene>
<feature type="transmembrane region" description="Helical" evidence="1">
    <location>
        <begin position="42"/>
        <end position="62"/>
    </location>
</feature>
<keyword evidence="3" id="KW-1185">Reference proteome</keyword>
<dbReference type="EMBL" id="JACSQO010000001">
    <property type="protein sequence ID" value="MBD7943206.1"/>
    <property type="molecule type" value="Genomic_DNA"/>
</dbReference>
<protein>
    <recommendedName>
        <fullName evidence="4">DUF4179 domain-containing protein</fullName>
    </recommendedName>
</protein>
<organism evidence="2 3">
    <name type="scientific">Psychrobacillus faecigallinarum</name>
    <dbReference type="NCBI Taxonomy" id="2762235"/>
    <lineage>
        <taxon>Bacteria</taxon>
        <taxon>Bacillati</taxon>
        <taxon>Bacillota</taxon>
        <taxon>Bacilli</taxon>
        <taxon>Bacillales</taxon>
        <taxon>Bacillaceae</taxon>
        <taxon>Psychrobacillus</taxon>
    </lineage>
</organism>
<keyword evidence="1" id="KW-0812">Transmembrane</keyword>
<name>A0ABR8R618_9BACI</name>
<proteinExistence type="predicted"/>
<reference evidence="2 3" key="1">
    <citation type="submission" date="2020-08" db="EMBL/GenBank/DDBJ databases">
        <title>A Genomic Blueprint of the Chicken Gut Microbiome.</title>
        <authorList>
            <person name="Gilroy R."/>
            <person name="Ravi A."/>
            <person name="Getino M."/>
            <person name="Pursley I."/>
            <person name="Horton D.L."/>
            <person name="Alikhan N.-F."/>
            <person name="Baker D."/>
            <person name="Gharbi K."/>
            <person name="Hall N."/>
            <person name="Watson M."/>
            <person name="Adriaenssens E.M."/>
            <person name="Foster-Nyarko E."/>
            <person name="Jarju S."/>
            <person name="Secka A."/>
            <person name="Antonio M."/>
            <person name="Oren A."/>
            <person name="Chaudhuri R."/>
            <person name="La Ragione R.M."/>
            <person name="Hildebrand F."/>
            <person name="Pallen M.J."/>
        </authorList>
    </citation>
    <scope>NUCLEOTIDE SEQUENCE [LARGE SCALE GENOMIC DNA]</scope>
    <source>
        <strain evidence="2 3">Sa2BUA9</strain>
    </source>
</reference>
<comment type="caution">
    <text evidence="2">The sequence shown here is derived from an EMBL/GenBank/DDBJ whole genome shotgun (WGS) entry which is preliminary data.</text>
</comment>
<evidence type="ECO:0000313" key="3">
    <source>
        <dbReference type="Proteomes" id="UP000640786"/>
    </source>
</evidence>
<accession>A0ABR8R618</accession>
<evidence type="ECO:0000256" key="1">
    <source>
        <dbReference type="SAM" id="Phobius"/>
    </source>
</evidence>